<evidence type="ECO:0008006" key="5">
    <source>
        <dbReference type="Google" id="ProtNLM"/>
    </source>
</evidence>
<feature type="region of interest" description="Disordered" evidence="1">
    <location>
        <begin position="49"/>
        <end position="104"/>
    </location>
</feature>
<feature type="region of interest" description="Disordered" evidence="1">
    <location>
        <begin position="316"/>
        <end position="342"/>
    </location>
</feature>
<dbReference type="Proteomes" id="UP001431784">
    <property type="component" value="Unassembled WGS sequence"/>
</dbReference>
<dbReference type="RefSeq" id="WP_274353548.1">
    <property type="nucleotide sequence ID" value="NZ_JAQZSM010000020.1"/>
</dbReference>
<dbReference type="Gene3D" id="1.10.530.10">
    <property type="match status" value="1"/>
</dbReference>
<organism evidence="3 4">
    <name type="scientific">Roseinatronobacter alkalisoli</name>
    <dbReference type="NCBI Taxonomy" id="3028235"/>
    <lineage>
        <taxon>Bacteria</taxon>
        <taxon>Pseudomonadati</taxon>
        <taxon>Pseudomonadota</taxon>
        <taxon>Alphaproteobacteria</taxon>
        <taxon>Rhodobacterales</taxon>
        <taxon>Paracoccaceae</taxon>
        <taxon>Roseinatronobacter</taxon>
    </lineage>
</organism>
<comment type="caution">
    <text evidence="3">The sequence shown here is derived from an EMBL/GenBank/DDBJ whole genome shotgun (WGS) entry which is preliminary data.</text>
</comment>
<evidence type="ECO:0000256" key="2">
    <source>
        <dbReference type="SAM" id="Phobius"/>
    </source>
</evidence>
<feature type="transmembrane region" description="Helical" evidence="2">
    <location>
        <begin position="27"/>
        <end position="47"/>
    </location>
</feature>
<proteinExistence type="predicted"/>
<keyword evidence="2" id="KW-1133">Transmembrane helix</keyword>
<gene>
    <name evidence="3" type="ORF">PUT78_17410</name>
</gene>
<evidence type="ECO:0000256" key="1">
    <source>
        <dbReference type="SAM" id="MobiDB-lite"/>
    </source>
</evidence>
<evidence type="ECO:0000313" key="4">
    <source>
        <dbReference type="Proteomes" id="UP001431784"/>
    </source>
</evidence>
<sequence length="665" mass="70311">MSQLDPRFLQARRQASLRHRRRRGWRVAGALAGSGILAGLAAGWLLLEHGPRGTDQPRPPPDQAGMPGPDLSNADTLPAETQGAALPAPPLTAQDMDDASFPRGSIDLPGDPLLLQLGGGGGVASARLPRPDILPPDRGQGEILVIQAPLLAAGERLAVTLPSSQDDFAIFQAQRQRMMQRPTAPADARTLPASTRTPRSVAEARALVEHGAGGGPGSERGADALPLIPTHARQRPFMDSFLRLSRDSGLASLLENEGLSSDEARHVAQAAAEALGRDHLQAGQILALRQMRQASGVTEFAQLAIYDGDRYLGALGRGDALPRQGGPDPQPPPAGPEIGTAADPWLRQDLPALLAGTAQAGAQGTASPRVMDALYAAALRHGLPPGLVGQVIMLLAQTYKLDSDATPEDRLTLLYSAMPGGGDGSTQASDLDQLIYVALDGDSGTRLRCYIHRPDPARAPACYGPAAAGQASAPPRSETQALTGGGAVEQLVNRIIQIESAGRADARNPLSTATGLGQFIESTWLRMMRTYRPDLTATLSRSELLALRTDPDISREMVLNLSREGESYLRARGHEITAGRLYLAHFLGMEGAHTALSAAPHEDLLTLFGAGVINANPFLRGRDAGYVVEWAEAKMRGASGRIAVIREPEGLAAFRTLVDRLLAEL</sequence>
<accession>A0ABT5TD22</accession>
<dbReference type="EMBL" id="JAQZSM010000020">
    <property type="protein sequence ID" value="MDD7972874.1"/>
    <property type="molecule type" value="Genomic_DNA"/>
</dbReference>
<reference evidence="3" key="1">
    <citation type="submission" date="2023-02" db="EMBL/GenBank/DDBJ databases">
        <title>Description of Roseinatronobacter alkalisoli sp. nov., an alkaliphilic bacerium isolated from soda soil.</title>
        <authorList>
            <person name="Wei W."/>
        </authorList>
    </citation>
    <scope>NUCLEOTIDE SEQUENCE</scope>
    <source>
        <strain evidence="3">HJB301</strain>
    </source>
</reference>
<name>A0ABT5TD22_9RHOB</name>
<keyword evidence="4" id="KW-1185">Reference proteome</keyword>
<evidence type="ECO:0000313" key="3">
    <source>
        <dbReference type="EMBL" id="MDD7972874.1"/>
    </source>
</evidence>
<protein>
    <recommendedName>
        <fullName evidence="5">Transglycosylase SLT domain-containing protein</fullName>
    </recommendedName>
</protein>
<keyword evidence="2" id="KW-0472">Membrane</keyword>
<keyword evidence="2" id="KW-0812">Transmembrane</keyword>